<dbReference type="EMBL" id="OU898284">
    <property type="protein sequence ID" value="CAG9841217.1"/>
    <property type="molecule type" value="Genomic_DNA"/>
</dbReference>
<evidence type="ECO:0008006" key="3">
    <source>
        <dbReference type="Google" id="ProtNLM"/>
    </source>
</evidence>
<protein>
    <recommendedName>
        <fullName evidence="3">Reverse transcriptase domain-containing protein</fullName>
    </recommendedName>
</protein>
<dbReference type="Proteomes" id="UP001153709">
    <property type="component" value="Chromosome 9"/>
</dbReference>
<keyword evidence="2" id="KW-1185">Reference proteome</keyword>
<dbReference type="AlphaFoldDB" id="A0A9N9TCA7"/>
<gene>
    <name evidence="1" type="ORF">DIABBA_LOCUS13798</name>
</gene>
<dbReference type="PANTHER" id="PTHR47027">
    <property type="entry name" value="REVERSE TRANSCRIPTASE DOMAIN-CONTAINING PROTEIN"/>
    <property type="match status" value="1"/>
</dbReference>
<evidence type="ECO:0000313" key="2">
    <source>
        <dbReference type="Proteomes" id="UP001153709"/>
    </source>
</evidence>
<reference evidence="1" key="1">
    <citation type="submission" date="2022-01" db="EMBL/GenBank/DDBJ databases">
        <authorList>
            <person name="King R."/>
        </authorList>
    </citation>
    <scope>NUCLEOTIDE SEQUENCE</scope>
</reference>
<organism evidence="1 2">
    <name type="scientific">Diabrotica balteata</name>
    <name type="common">Banded cucumber beetle</name>
    <dbReference type="NCBI Taxonomy" id="107213"/>
    <lineage>
        <taxon>Eukaryota</taxon>
        <taxon>Metazoa</taxon>
        <taxon>Ecdysozoa</taxon>
        <taxon>Arthropoda</taxon>
        <taxon>Hexapoda</taxon>
        <taxon>Insecta</taxon>
        <taxon>Pterygota</taxon>
        <taxon>Neoptera</taxon>
        <taxon>Endopterygota</taxon>
        <taxon>Coleoptera</taxon>
        <taxon>Polyphaga</taxon>
        <taxon>Cucujiformia</taxon>
        <taxon>Chrysomeloidea</taxon>
        <taxon>Chrysomelidae</taxon>
        <taxon>Galerucinae</taxon>
        <taxon>Diabroticina</taxon>
        <taxon>Diabroticites</taxon>
        <taxon>Diabrotica</taxon>
    </lineage>
</organism>
<name>A0A9N9TCA7_DIABA</name>
<proteinExistence type="predicted"/>
<dbReference type="OrthoDB" id="6751474at2759"/>
<sequence>MARKLQEEYRKWGLEINTQKTKYLPIGNELSNITLENNEIIMPCDHYTYLGIVFDTTGKDDEEIKRRITQSRKTIGCLNSVLWSHEIGKRRKHNIYESLIKSSLLYGAETWRITENNRRN</sequence>
<accession>A0A9N9TCA7</accession>
<dbReference type="PANTHER" id="PTHR47027:SF20">
    <property type="entry name" value="REVERSE TRANSCRIPTASE-LIKE PROTEIN WITH RNA-DIRECTED DNA POLYMERASE DOMAIN"/>
    <property type="match status" value="1"/>
</dbReference>
<evidence type="ECO:0000313" key="1">
    <source>
        <dbReference type="EMBL" id="CAG9841217.1"/>
    </source>
</evidence>